<dbReference type="PANTHER" id="PTHR36795:SF2">
    <property type="entry name" value="OS01G0938400 PROTEIN"/>
    <property type="match status" value="1"/>
</dbReference>
<reference evidence="2 4" key="1">
    <citation type="journal article" date="2019" name="Sci. Rep.">
        <title>A high-quality genome of Eragrostis curvula grass provides insights into Poaceae evolution and supports new strategies to enhance forage quality.</title>
        <authorList>
            <person name="Carballo J."/>
            <person name="Santos B.A.C.M."/>
            <person name="Zappacosta D."/>
            <person name="Garbus I."/>
            <person name="Selva J.P."/>
            <person name="Gallo C.A."/>
            <person name="Diaz A."/>
            <person name="Albertini E."/>
            <person name="Caccamo M."/>
            <person name="Echenique V."/>
        </authorList>
    </citation>
    <scope>NUCLEOTIDE SEQUENCE [LARGE SCALE GENOMIC DNA]</scope>
    <source>
        <strain evidence="4">cv. Victoria</strain>
        <tissue evidence="2">Leaf</tissue>
    </source>
</reference>
<feature type="compositionally biased region" description="Basic and acidic residues" evidence="1">
    <location>
        <begin position="26"/>
        <end position="36"/>
    </location>
</feature>
<feature type="non-terminal residue" evidence="2">
    <location>
        <position position="1"/>
    </location>
</feature>
<feature type="region of interest" description="Disordered" evidence="1">
    <location>
        <begin position="64"/>
        <end position="91"/>
    </location>
</feature>
<evidence type="ECO:0000313" key="2">
    <source>
        <dbReference type="EMBL" id="TVU11352.1"/>
    </source>
</evidence>
<sequence length="196" mass="21315">MPGGSYLMTSSFSYRKLKKLPTPATPHDEHGDEAEHPPPAPTTTSIQDYYHSYYRALGAAVARRRRQQQLGAPASATTGRTAWGRRRGGARRPRLRISSLARALRRKAAAVGSRVRASVAKVAARLREGRPYIGDLFAGNYMFMQVGPSPTMAGLDGDKGFSVPFADYYYATLMKSRPAPALQLHHAAAAGEEGKV</sequence>
<dbReference type="PANTHER" id="PTHR36795">
    <property type="entry name" value="OS01G0938400 PROTEIN"/>
    <property type="match status" value="1"/>
</dbReference>
<gene>
    <name evidence="3" type="ORF">EJB05_16538</name>
    <name evidence="2" type="ORF">EJB05_44935</name>
</gene>
<organism evidence="2 4">
    <name type="scientific">Eragrostis curvula</name>
    <name type="common">weeping love grass</name>
    <dbReference type="NCBI Taxonomy" id="38414"/>
    <lineage>
        <taxon>Eukaryota</taxon>
        <taxon>Viridiplantae</taxon>
        <taxon>Streptophyta</taxon>
        <taxon>Embryophyta</taxon>
        <taxon>Tracheophyta</taxon>
        <taxon>Spermatophyta</taxon>
        <taxon>Magnoliopsida</taxon>
        <taxon>Liliopsida</taxon>
        <taxon>Poales</taxon>
        <taxon>Poaceae</taxon>
        <taxon>PACMAD clade</taxon>
        <taxon>Chloridoideae</taxon>
        <taxon>Eragrostideae</taxon>
        <taxon>Eragrostidinae</taxon>
        <taxon>Eragrostis</taxon>
    </lineage>
</organism>
<dbReference type="EMBL" id="RWGY01000039">
    <property type="protein sequence ID" value="TVU11352.1"/>
    <property type="molecule type" value="Genomic_DNA"/>
</dbReference>
<accession>A0A5J9TJ98</accession>
<dbReference type="OrthoDB" id="1932414at2759"/>
<dbReference type="Gramene" id="TVU34692">
    <property type="protein sequence ID" value="TVU34692"/>
    <property type="gene ID" value="EJB05_16538"/>
</dbReference>
<evidence type="ECO:0000256" key="1">
    <source>
        <dbReference type="SAM" id="MobiDB-lite"/>
    </source>
</evidence>
<evidence type="ECO:0000313" key="4">
    <source>
        <dbReference type="Proteomes" id="UP000324897"/>
    </source>
</evidence>
<feature type="compositionally biased region" description="Low complexity" evidence="1">
    <location>
        <begin position="68"/>
        <end position="82"/>
    </location>
</feature>
<comment type="caution">
    <text evidence="2">The sequence shown here is derived from an EMBL/GenBank/DDBJ whole genome shotgun (WGS) entry which is preliminary data.</text>
</comment>
<protein>
    <submittedName>
        <fullName evidence="2">Uncharacterized protein</fullName>
    </submittedName>
</protein>
<dbReference type="Proteomes" id="UP000324897">
    <property type="component" value="Chromosome 3"/>
</dbReference>
<keyword evidence="4" id="KW-1185">Reference proteome</keyword>
<dbReference type="Gramene" id="TVU11352">
    <property type="protein sequence ID" value="TVU11352"/>
    <property type="gene ID" value="EJB05_44935"/>
</dbReference>
<proteinExistence type="predicted"/>
<evidence type="ECO:0000313" key="3">
    <source>
        <dbReference type="EMBL" id="TVU34692.1"/>
    </source>
</evidence>
<feature type="region of interest" description="Disordered" evidence="1">
    <location>
        <begin position="19"/>
        <end position="45"/>
    </location>
</feature>
<name>A0A5J9TJ98_9POAL</name>
<dbReference type="EMBL" id="RWGY01000009">
    <property type="protein sequence ID" value="TVU34692.1"/>
    <property type="molecule type" value="Genomic_DNA"/>
</dbReference>
<dbReference type="AlphaFoldDB" id="A0A5J9TJ98"/>